<dbReference type="InterPro" id="IPR040760">
    <property type="entry name" value="Tex55"/>
</dbReference>
<dbReference type="AlphaFoldDB" id="A0A6P4ZLE1"/>
<dbReference type="GeneID" id="109479963"/>
<proteinExistence type="predicted"/>
<reference evidence="4" key="1">
    <citation type="submission" date="2025-08" db="UniProtKB">
        <authorList>
            <consortium name="RefSeq"/>
        </authorList>
    </citation>
    <scope>IDENTIFICATION</scope>
    <source>
        <tissue evidence="4">Gonad</tissue>
    </source>
</reference>
<feature type="region of interest" description="Disordered" evidence="2">
    <location>
        <begin position="1"/>
        <end position="83"/>
    </location>
</feature>
<gene>
    <name evidence="4" type="primary">LOC109479963</name>
</gene>
<feature type="coiled-coil region" evidence="1">
    <location>
        <begin position="164"/>
        <end position="191"/>
    </location>
</feature>
<dbReference type="KEGG" id="bbel:109479963"/>
<evidence type="ECO:0000256" key="2">
    <source>
        <dbReference type="SAM" id="MobiDB-lite"/>
    </source>
</evidence>
<organism evidence="3 4">
    <name type="scientific">Branchiostoma belcheri</name>
    <name type="common">Amphioxus</name>
    <dbReference type="NCBI Taxonomy" id="7741"/>
    <lineage>
        <taxon>Eukaryota</taxon>
        <taxon>Metazoa</taxon>
        <taxon>Chordata</taxon>
        <taxon>Cephalochordata</taxon>
        <taxon>Leptocardii</taxon>
        <taxon>Amphioxiformes</taxon>
        <taxon>Branchiostomatidae</taxon>
        <taxon>Branchiostoma</taxon>
    </lineage>
</organism>
<protein>
    <submittedName>
        <fullName evidence="4">Predicted GPI-anchored protein 58</fullName>
    </submittedName>
</protein>
<sequence>MAAAGGVLIAEQAPSLPEPVLLTQIEVEEEPNTATTAEERVEPPEQVPESAPSEAPAPEPKTTEEAPAPEPPKTTEEARAAEVVSQEVTKSLDFLSQRSVGSQAVIPRPILSRRAKKVEEVVGYKPPVEDPLETAILYVQEKGILYIFQTLLERLVFQKPPNPLQFLRKEIVALQEELQEYEKQRMKRVAAMKK</sequence>
<dbReference type="OrthoDB" id="522106at2759"/>
<dbReference type="RefSeq" id="XP_019637608.1">
    <property type="nucleotide sequence ID" value="XM_019782049.1"/>
</dbReference>
<evidence type="ECO:0000313" key="4">
    <source>
        <dbReference type="RefSeq" id="XP_019637608.1"/>
    </source>
</evidence>
<keyword evidence="1" id="KW-0175">Coiled coil</keyword>
<dbReference type="SUPFAM" id="SSF47391">
    <property type="entry name" value="Dimerization-anchoring domain of cAMP-dependent PK regulatory subunit"/>
    <property type="match status" value="1"/>
</dbReference>
<evidence type="ECO:0000313" key="3">
    <source>
        <dbReference type="Proteomes" id="UP000515135"/>
    </source>
</evidence>
<dbReference type="Proteomes" id="UP000515135">
    <property type="component" value="Unplaced"/>
</dbReference>
<keyword evidence="3" id="KW-1185">Reference proteome</keyword>
<feature type="compositionally biased region" description="Low complexity" evidence="2">
    <location>
        <begin position="47"/>
        <end position="56"/>
    </location>
</feature>
<dbReference type="Pfam" id="PF17819">
    <property type="entry name" value="Tex55"/>
    <property type="match status" value="1"/>
</dbReference>
<name>A0A6P4ZLE1_BRABE</name>
<accession>A0A6P4ZLE1</accession>
<evidence type="ECO:0000256" key="1">
    <source>
        <dbReference type="SAM" id="Coils"/>
    </source>
</evidence>